<feature type="region of interest" description="Disordered" evidence="2">
    <location>
        <begin position="135"/>
        <end position="196"/>
    </location>
</feature>
<sequence length="243" mass="27567">MDELGTLGMQLKVEDDIEEEDDDEPETLEESTILQTRLAQALCDLAQMEKCIEENRATIENMKRQKAEQSVIKTTISKFHSVELANQIKNYETTSQIIVKELEEGKARYEVLKDHQEELEETLKNGDSLEIEKSYLTSDDDGDNDDFESDQEYDDTKSDSIDKVTPIVVDTGISSDSNSPKAIPAEEKSSTARKKRKLPGLKYFGKDSATITIESDDDAERLVQKYSQDAADHVHQKLLELKR</sequence>
<reference evidence="3 4" key="1">
    <citation type="submission" date="2016-07" db="EMBL/GenBank/DDBJ databases">
        <title>Pervasive Adenine N6-methylation of Active Genes in Fungi.</title>
        <authorList>
            <consortium name="DOE Joint Genome Institute"/>
            <person name="Mondo S.J."/>
            <person name="Dannebaum R.O."/>
            <person name="Kuo R.C."/>
            <person name="Labutti K."/>
            <person name="Haridas S."/>
            <person name="Kuo A."/>
            <person name="Salamov A."/>
            <person name="Ahrendt S.R."/>
            <person name="Lipzen A."/>
            <person name="Sullivan W."/>
            <person name="Andreopoulos W.B."/>
            <person name="Clum A."/>
            <person name="Lindquist E."/>
            <person name="Daum C."/>
            <person name="Ramamoorthy G.K."/>
            <person name="Gryganskyi A."/>
            <person name="Culley D."/>
            <person name="Magnuson J.K."/>
            <person name="James T.Y."/>
            <person name="O'Malley M.A."/>
            <person name="Stajich J.E."/>
            <person name="Spatafora J.W."/>
            <person name="Visel A."/>
            <person name="Grigoriev I.V."/>
        </authorList>
    </citation>
    <scope>NUCLEOTIDE SEQUENCE [LARGE SCALE GENOMIC DNA]</scope>
    <source>
        <strain evidence="3 4">NRRL 1336</strain>
    </source>
</reference>
<evidence type="ECO:0000313" key="3">
    <source>
        <dbReference type="EMBL" id="ORZ13663.1"/>
    </source>
</evidence>
<gene>
    <name evidence="3" type="ORF">BCR42DRAFT_418824</name>
</gene>
<comment type="caution">
    <text evidence="3">The sequence shown here is derived from an EMBL/GenBank/DDBJ whole genome shotgun (WGS) entry which is preliminary data.</text>
</comment>
<feature type="compositionally biased region" description="Acidic residues" evidence="2">
    <location>
        <begin position="138"/>
        <end position="153"/>
    </location>
</feature>
<organism evidence="3 4">
    <name type="scientific">Absidia repens</name>
    <dbReference type="NCBI Taxonomy" id="90262"/>
    <lineage>
        <taxon>Eukaryota</taxon>
        <taxon>Fungi</taxon>
        <taxon>Fungi incertae sedis</taxon>
        <taxon>Mucoromycota</taxon>
        <taxon>Mucoromycotina</taxon>
        <taxon>Mucoromycetes</taxon>
        <taxon>Mucorales</taxon>
        <taxon>Cunninghamellaceae</taxon>
        <taxon>Absidia</taxon>
    </lineage>
</organism>
<evidence type="ECO:0000256" key="2">
    <source>
        <dbReference type="SAM" id="MobiDB-lite"/>
    </source>
</evidence>
<accession>A0A1X2IC32</accession>
<protein>
    <submittedName>
        <fullName evidence="3">Uncharacterized protein</fullName>
    </submittedName>
</protein>
<dbReference type="Proteomes" id="UP000193560">
    <property type="component" value="Unassembled WGS sequence"/>
</dbReference>
<proteinExistence type="predicted"/>
<feature type="coiled-coil region" evidence="1">
    <location>
        <begin position="102"/>
        <end position="132"/>
    </location>
</feature>
<feature type="region of interest" description="Disordered" evidence="2">
    <location>
        <begin position="1"/>
        <end position="27"/>
    </location>
</feature>
<evidence type="ECO:0000256" key="1">
    <source>
        <dbReference type="SAM" id="Coils"/>
    </source>
</evidence>
<name>A0A1X2IC32_9FUNG</name>
<evidence type="ECO:0000313" key="4">
    <source>
        <dbReference type="Proteomes" id="UP000193560"/>
    </source>
</evidence>
<dbReference type="EMBL" id="MCGE01000016">
    <property type="protein sequence ID" value="ORZ13663.1"/>
    <property type="molecule type" value="Genomic_DNA"/>
</dbReference>
<keyword evidence="4" id="KW-1185">Reference proteome</keyword>
<keyword evidence="1" id="KW-0175">Coiled coil</keyword>
<feature type="compositionally biased region" description="Acidic residues" evidence="2">
    <location>
        <begin position="15"/>
        <end position="27"/>
    </location>
</feature>
<dbReference type="AlphaFoldDB" id="A0A1X2IC32"/>